<feature type="region of interest" description="Disordered" evidence="1">
    <location>
        <begin position="452"/>
        <end position="482"/>
    </location>
</feature>
<evidence type="ECO:0000313" key="3">
    <source>
        <dbReference type="Proteomes" id="UP000646776"/>
    </source>
</evidence>
<evidence type="ECO:0008006" key="4">
    <source>
        <dbReference type="Google" id="ProtNLM"/>
    </source>
</evidence>
<feature type="compositionally biased region" description="Basic and acidic residues" evidence="1">
    <location>
        <begin position="472"/>
        <end position="482"/>
    </location>
</feature>
<gene>
    <name evidence="2" type="ORF">GCM10010226_50300</name>
</gene>
<name>A0A918HJR7_9ACTN</name>
<dbReference type="EMBL" id="BMSA01000015">
    <property type="protein sequence ID" value="GGT66410.1"/>
    <property type="molecule type" value="Genomic_DNA"/>
</dbReference>
<reference evidence="2" key="2">
    <citation type="submission" date="2020-09" db="EMBL/GenBank/DDBJ databases">
        <authorList>
            <person name="Sun Q."/>
            <person name="Ohkuma M."/>
        </authorList>
    </citation>
    <scope>NUCLEOTIDE SEQUENCE</scope>
    <source>
        <strain evidence="2">JCM 4125</strain>
    </source>
</reference>
<sequence length="639" mass="70774">MTAPDPAVAEAMALLDGIGPEEVLLWSGAGISVEGPTSLPSGPELTSRVFDTFFEPGALARVLTYHQVVGLTTTPLCERDTGLPAARLPRLETALDAAARARPDAFPDTFDILDDVRVAVPNRLHAFAADHIARGGRHVTANFDTCVERAHEARHGRPVPPDAVHHFHLSFADSPDGKELGATLSAIRTGFPAAEATRMRALLRSPRAVIVLGYSGSDYFDVDRLVAALPADDLRGLRVLWALHSAHPPHLPDVPAESAIPLQSLLRTAGADVRVVCGPTDLLLAELARRWGLPPPDAPRPRTPAAPRLTVTDAERHRATFLLYRSLGLHREVRRLLEEGGTGADDPVELRSVRSQLLWEAGAWSSLRRMWRRAPADAPDRSVRAERIGACLWAQGRLLAAWLWLRRQRSGVAEGSDEAYALEETLNRVVEHMHRTPDLRPLARRLLARMPAAPEPAGTPPAQETGEMQETPDTRAAEAARDDNRLRRVAAFRALQDVRDSLDALRRGGPRDDHTHADRSTTWFRESGDLQGMLSYRHRALRDGYRADDAAVTDEALRERYEQLLTANLFLGSRAGAWRVALLPGAHRVFAVREYLFALATLQYGWWHRFRLLAWYLPRRLRHRAAGAGRRTLLGRSTR</sequence>
<dbReference type="RefSeq" id="WP_189713638.1">
    <property type="nucleotide sequence ID" value="NZ_BMSA01000015.1"/>
</dbReference>
<keyword evidence="3" id="KW-1185">Reference proteome</keyword>
<reference evidence="2" key="1">
    <citation type="journal article" date="2014" name="Int. J. Syst. Evol. Microbiol.">
        <title>Complete genome sequence of Corynebacterium casei LMG S-19264T (=DSM 44701T), isolated from a smear-ripened cheese.</title>
        <authorList>
            <consortium name="US DOE Joint Genome Institute (JGI-PGF)"/>
            <person name="Walter F."/>
            <person name="Albersmeier A."/>
            <person name="Kalinowski J."/>
            <person name="Ruckert C."/>
        </authorList>
    </citation>
    <scope>NUCLEOTIDE SEQUENCE</scope>
    <source>
        <strain evidence="2">JCM 4125</strain>
    </source>
</reference>
<dbReference type="Proteomes" id="UP000646776">
    <property type="component" value="Unassembled WGS sequence"/>
</dbReference>
<organism evidence="2 3">
    <name type="scientific">Streptomyces phaeofaciens</name>
    <dbReference type="NCBI Taxonomy" id="68254"/>
    <lineage>
        <taxon>Bacteria</taxon>
        <taxon>Bacillati</taxon>
        <taxon>Actinomycetota</taxon>
        <taxon>Actinomycetes</taxon>
        <taxon>Kitasatosporales</taxon>
        <taxon>Streptomycetaceae</taxon>
        <taxon>Streptomyces</taxon>
    </lineage>
</organism>
<comment type="caution">
    <text evidence="2">The sequence shown here is derived from an EMBL/GenBank/DDBJ whole genome shotgun (WGS) entry which is preliminary data.</text>
</comment>
<accession>A0A918HJR7</accession>
<proteinExistence type="predicted"/>
<dbReference type="AlphaFoldDB" id="A0A918HJR7"/>
<protein>
    <recommendedName>
        <fullName evidence="4">SIR2-like domain-containing protein</fullName>
    </recommendedName>
</protein>
<evidence type="ECO:0000313" key="2">
    <source>
        <dbReference type="EMBL" id="GGT66410.1"/>
    </source>
</evidence>
<evidence type="ECO:0000256" key="1">
    <source>
        <dbReference type="SAM" id="MobiDB-lite"/>
    </source>
</evidence>